<dbReference type="InterPro" id="IPR024079">
    <property type="entry name" value="MetalloPept_cat_dom_sf"/>
</dbReference>
<gene>
    <name evidence="4" type="ORF">PFISCL1PPCAC_26811</name>
</gene>
<feature type="domain" description="Peptidase M13 N-terminal" evidence="3">
    <location>
        <begin position="43"/>
        <end position="273"/>
    </location>
</feature>
<feature type="signal peptide" evidence="2">
    <location>
        <begin position="1"/>
        <end position="18"/>
    </location>
</feature>
<evidence type="ECO:0000256" key="2">
    <source>
        <dbReference type="SAM" id="SignalP"/>
    </source>
</evidence>
<proteinExistence type="inferred from homology"/>
<feature type="non-terminal residue" evidence="4">
    <location>
        <position position="297"/>
    </location>
</feature>
<evidence type="ECO:0000256" key="1">
    <source>
        <dbReference type="ARBA" id="ARBA00007357"/>
    </source>
</evidence>
<dbReference type="AlphaFoldDB" id="A0AAV5X183"/>
<organism evidence="4 5">
    <name type="scientific">Pristionchus fissidentatus</name>
    <dbReference type="NCBI Taxonomy" id="1538716"/>
    <lineage>
        <taxon>Eukaryota</taxon>
        <taxon>Metazoa</taxon>
        <taxon>Ecdysozoa</taxon>
        <taxon>Nematoda</taxon>
        <taxon>Chromadorea</taxon>
        <taxon>Rhabditida</taxon>
        <taxon>Rhabditina</taxon>
        <taxon>Diplogasteromorpha</taxon>
        <taxon>Diplogasteroidea</taxon>
        <taxon>Neodiplogasteridae</taxon>
        <taxon>Pristionchus</taxon>
    </lineage>
</organism>
<dbReference type="GO" id="GO:0004222">
    <property type="term" value="F:metalloendopeptidase activity"/>
    <property type="evidence" value="ECO:0007669"/>
    <property type="project" value="InterPro"/>
</dbReference>
<dbReference type="PANTHER" id="PTHR11733:SF237">
    <property type="entry name" value="NEPRILYSIN-LIKE 4"/>
    <property type="match status" value="1"/>
</dbReference>
<comment type="caution">
    <text evidence="4">The sequence shown here is derived from an EMBL/GenBank/DDBJ whole genome shotgun (WGS) entry which is preliminary data.</text>
</comment>
<comment type="similarity">
    <text evidence="1">Belongs to the peptidase M13 family.</text>
</comment>
<evidence type="ECO:0000313" key="5">
    <source>
        <dbReference type="Proteomes" id="UP001432322"/>
    </source>
</evidence>
<protein>
    <recommendedName>
        <fullName evidence="3">Peptidase M13 N-terminal domain-containing protein</fullName>
    </recommendedName>
</protein>
<dbReference type="InterPro" id="IPR042089">
    <property type="entry name" value="Peptidase_M13_dom_2"/>
</dbReference>
<dbReference type="InterPro" id="IPR008753">
    <property type="entry name" value="Peptidase_M13_N"/>
</dbReference>
<accession>A0AAV5X183</accession>
<keyword evidence="2" id="KW-0732">Signal</keyword>
<evidence type="ECO:0000259" key="3">
    <source>
        <dbReference type="Pfam" id="PF05649"/>
    </source>
</evidence>
<dbReference type="GO" id="GO:0016485">
    <property type="term" value="P:protein processing"/>
    <property type="evidence" value="ECO:0007669"/>
    <property type="project" value="TreeGrafter"/>
</dbReference>
<feature type="chain" id="PRO_5043921624" description="Peptidase M13 N-terminal domain-containing protein" evidence="2">
    <location>
        <begin position="19"/>
        <end position="297"/>
    </location>
</feature>
<dbReference type="Gene3D" id="3.40.390.10">
    <property type="entry name" value="Collagenase (Catalytic Domain)"/>
    <property type="match status" value="1"/>
</dbReference>
<dbReference type="GO" id="GO:0005886">
    <property type="term" value="C:plasma membrane"/>
    <property type="evidence" value="ECO:0007669"/>
    <property type="project" value="TreeGrafter"/>
</dbReference>
<name>A0AAV5X183_9BILA</name>
<dbReference type="SUPFAM" id="SSF55486">
    <property type="entry name" value="Metalloproteases ('zincins'), catalytic domain"/>
    <property type="match status" value="1"/>
</dbReference>
<dbReference type="PROSITE" id="PS51885">
    <property type="entry name" value="NEPRILYSIN"/>
    <property type="match status" value="1"/>
</dbReference>
<dbReference type="InterPro" id="IPR000718">
    <property type="entry name" value="Peptidase_M13"/>
</dbReference>
<sequence>MFLRLLFLCLLFLANTSCSPTPRDVDSAVEEMLRKNLNFSADPCDDFYNYVCGNWMANNEIPHGQEIISAETNIFKNIRRQQREIIETISDSVTSSAEMKLRNFHRKCIDIEDIEKSYIDMISELKKLGPFPIMGKNYSKNNSFDLSELFIKAHSSQLAFQIFPDLESGNNMILVGAPPFTVEGIELTNHLDPLLLPDVIKAYKKYLIEKVALISEEYNSTTTLKQKKLGVKRVIRFTTEFAKILSTESSPQTERINLSKMQTIFPVVFINIIFNHEYIQYLILQVLNYITSRDVLR</sequence>
<dbReference type="EMBL" id="BTSY01000007">
    <property type="protein sequence ID" value="GMT35514.1"/>
    <property type="molecule type" value="Genomic_DNA"/>
</dbReference>
<dbReference type="Gene3D" id="1.10.1380.10">
    <property type="entry name" value="Neutral endopeptidase , domain2"/>
    <property type="match status" value="1"/>
</dbReference>
<keyword evidence="5" id="KW-1185">Reference proteome</keyword>
<evidence type="ECO:0000313" key="4">
    <source>
        <dbReference type="EMBL" id="GMT35514.1"/>
    </source>
</evidence>
<reference evidence="4" key="1">
    <citation type="submission" date="2023-10" db="EMBL/GenBank/DDBJ databases">
        <title>Genome assembly of Pristionchus species.</title>
        <authorList>
            <person name="Yoshida K."/>
            <person name="Sommer R.J."/>
        </authorList>
    </citation>
    <scope>NUCLEOTIDE SEQUENCE</scope>
    <source>
        <strain evidence="4">RS5133</strain>
    </source>
</reference>
<dbReference type="Pfam" id="PF05649">
    <property type="entry name" value="Peptidase_M13_N"/>
    <property type="match status" value="1"/>
</dbReference>
<dbReference type="PANTHER" id="PTHR11733">
    <property type="entry name" value="ZINC METALLOPROTEASE FAMILY M13 NEPRILYSIN-RELATED"/>
    <property type="match status" value="1"/>
</dbReference>
<dbReference type="Proteomes" id="UP001432322">
    <property type="component" value="Unassembled WGS sequence"/>
</dbReference>